<dbReference type="OrthoDB" id="5464938at2"/>
<reference evidence="3" key="1">
    <citation type="journal article" date="2019" name="Int. J. Syst. Evol. Microbiol.">
        <title>The Global Catalogue of Microorganisms (GCM) 10K type strain sequencing project: providing services to taxonomists for standard genome sequencing and annotation.</title>
        <authorList>
            <consortium name="The Broad Institute Genomics Platform"/>
            <consortium name="The Broad Institute Genome Sequencing Center for Infectious Disease"/>
            <person name="Wu L."/>
            <person name="Ma J."/>
        </authorList>
    </citation>
    <scope>NUCLEOTIDE SEQUENCE [LARGE SCALE GENOMIC DNA]</scope>
    <source>
        <strain evidence="3">CGMCC 1.10130</strain>
    </source>
</reference>
<keyword evidence="3" id="KW-1185">Reference proteome</keyword>
<accession>A0A8J2XS59</accession>
<feature type="signal peptide" evidence="1">
    <location>
        <begin position="1"/>
        <end position="23"/>
    </location>
</feature>
<evidence type="ECO:0000313" key="3">
    <source>
        <dbReference type="Proteomes" id="UP000619743"/>
    </source>
</evidence>
<gene>
    <name evidence="2" type="ORF">GCM10011369_34760</name>
</gene>
<comment type="caution">
    <text evidence="2">The sequence shown here is derived from an EMBL/GenBank/DDBJ whole genome shotgun (WGS) entry which is preliminary data.</text>
</comment>
<evidence type="ECO:0000256" key="1">
    <source>
        <dbReference type="SAM" id="SignalP"/>
    </source>
</evidence>
<keyword evidence="1" id="KW-0732">Signal</keyword>
<dbReference type="AlphaFoldDB" id="A0A8J2XS59"/>
<dbReference type="RefSeq" id="WP_143824615.1">
    <property type="nucleotide sequence ID" value="NZ_BMDX01000028.1"/>
</dbReference>
<sequence>MIGRLLATMMLAASLLLALPVSAADSQNEEAAIRAVFEQMGQIARLGVAADVTQVLAPSLELDYSHWFGDEVELVSRSELVTEFDDFLPGLNLASPAIEVQEVSISGNRASAVVGCYQFSLQKNATNWQITAVTAVAPTAGSRSKHALST</sequence>
<evidence type="ECO:0008006" key="4">
    <source>
        <dbReference type="Google" id="ProtNLM"/>
    </source>
</evidence>
<dbReference type="Proteomes" id="UP000619743">
    <property type="component" value="Unassembled WGS sequence"/>
</dbReference>
<evidence type="ECO:0000313" key="2">
    <source>
        <dbReference type="EMBL" id="GGA89609.1"/>
    </source>
</evidence>
<dbReference type="Gene3D" id="3.10.450.50">
    <property type="match status" value="1"/>
</dbReference>
<protein>
    <recommendedName>
        <fullName evidence="4">Nuclear transport factor 2 family protein</fullName>
    </recommendedName>
</protein>
<feature type="chain" id="PRO_5035257776" description="Nuclear transport factor 2 family protein" evidence="1">
    <location>
        <begin position="24"/>
        <end position="150"/>
    </location>
</feature>
<organism evidence="2 3">
    <name type="scientific">Neiella marina</name>
    <dbReference type="NCBI Taxonomy" id="508461"/>
    <lineage>
        <taxon>Bacteria</taxon>
        <taxon>Pseudomonadati</taxon>
        <taxon>Pseudomonadota</taxon>
        <taxon>Gammaproteobacteria</taxon>
        <taxon>Alteromonadales</taxon>
        <taxon>Echinimonadaceae</taxon>
        <taxon>Neiella</taxon>
    </lineage>
</organism>
<name>A0A8J2XS59_9GAMM</name>
<proteinExistence type="predicted"/>
<dbReference type="EMBL" id="BMDX01000028">
    <property type="protein sequence ID" value="GGA89609.1"/>
    <property type="molecule type" value="Genomic_DNA"/>
</dbReference>